<feature type="binding site" evidence="7">
    <location>
        <position position="240"/>
    </location>
    <ligand>
        <name>glyoxylate</name>
        <dbReference type="ChEBI" id="CHEBI:36655"/>
    </ligand>
</feature>
<feature type="binding site" evidence="7">
    <location>
        <begin position="77"/>
        <end position="79"/>
    </location>
    <ligand>
        <name>FMN</name>
        <dbReference type="ChEBI" id="CHEBI:58210"/>
    </ligand>
</feature>
<keyword evidence="4" id="KW-0560">Oxidoreductase</keyword>
<evidence type="ECO:0000256" key="2">
    <source>
        <dbReference type="ARBA" id="ARBA00022630"/>
    </source>
</evidence>
<evidence type="ECO:0000256" key="4">
    <source>
        <dbReference type="ARBA" id="ARBA00023002"/>
    </source>
</evidence>
<feature type="binding site" evidence="7">
    <location>
        <position position="235"/>
    </location>
    <ligand>
        <name>FMN</name>
        <dbReference type="ChEBI" id="CHEBI:58210"/>
    </ligand>
</feature>
<feature type="binding site" evidence="7">
    <location>
        <position position="25"/>
    </location>
    <ligand>
        <name>glyoxylate</name>
        <dbReference type="ChEBI" id="CHEBI:36655"/>
    </ligand>
</feature>
<dbReference type="Pfam" id="PF01070">
    <property type="entry name" value="FMN_dh"/>
    <property type="match status" value="1"/>
</dbReference>
<dbReference type="PROSITE" id="PS51349">
    <property type="entry name" value="FMN_HYDROXY_ACID_DH_2"/>
    <property type="match status" value="1"/>
</dbReference>
<dbReference type="InterPro" id="IPR037396">
    <property type="entry name" value="FMN_HAD"/>
</dbReference>
<keyword evidence="2 7" id="KW-0285">Flavoprotein</keyword>
<dbReference type="AlphaFoldDB" id="A0A895YC94"/>
<dbReference type="InterPro" id="IPR013785">
    <property type="entry name" value="Aldolase_TIM"/>
</dbReference>
<evidence type="ECO:0000256" key="1">
    <source>
        <dbReference type="ARBA" id="ARBA00001917"/>
    </source>
</evidence>
<dbReference type="PANTHER" id="PTHR10578:SF107">
    <property type="entry name" value="2-HYDROXYACID OXIDASE 1"/>
    <property type="match status" value="1"/>
</dbReference>
<dbReference type="CDD" id="cd02809">
    <property type="entry name" value="alpha_hydroxyacid_oxid_FMN"/>
    <property type="match status" value="1"/>
</dbReference>
<evidence type="ECO:0000259" key="8">
    <source>
        <dbReference type="PROSITE" id="PS51349"/>
    </source>
</evidence>
<dbReference type="PANTHER" id="PTHR10578">
    <property type="entry name" value="S -2-HYDROXY-ACID OXIDASE-RELATED"/>
    <property type="match status" value="1"/>
</dbReference>
<dbReference type="KEGG" id="nhy:JQS43_15560"/>
<feature type="binding site" evidence="7">
    <location>
        <position position="124"/>
    </location>
    <ligand>
        <name>FMN</name>
        <dbReference type="ChEBI" id="CHEBI:58210"/>
    </ligand>
</feature>
<dbReference type="GO" id="GO:0016491">
    <property type="term" value="F:oxidoreductase activity"/>
    <property type="evidence" value="ECO:0007669"/>
    <property type="project" value="UniProtKB-KW"/>
</dbReference>
<dbReference type="InterPro" id="IPR008259">
    <property type="entry name" value="FMN_hydac_DH_AS"/>
</dbReference>
<dbReference type="GO" id="GO:0010181">
    <property type="term" value="F:FMN binding"/>
    <property type="evidence" value="ECO:0007669"/>
    <property type="project" value="InterPro"/>
</dbReference>
<keyword evidence="10" id="KW-1185">Reference proteome</keyword>
<feature type="binding site" evidence="7">
    <location>
        <begin position="291"/>
        <end position="292"/>
    </location>
    <ligand>
        <name>FMN</name>
        <dbReference type="ChEBI" id="CHEBI:58210"/>
    </ligand>
</feature>
<feature type="binding site" evidence="7">
    <location>
        <position position="152"/>
    </location>
    <ligand>
        <name>FMN</name>
        <dbReference type="ChEBI" id="CHEBI:58210"/>
    </ligand>
</feature>
<feature type="binding site" evidence="7">
    <location>
        <position position="213"/>
    </location>
    <ligand>
        <name>FMN</name>
        <dbReference type="ChEBI" id="CHEBI:58210"/>
    </ligand>
</feature>
<feature type="binding site" evidence="7">
    <location>
        <position position="126"/>
    </location>
    <ligand>
        <name>glyoxylate</name>
        <dbReference type="ChEBI" id="CHEBI:36655"/>
    </ligand>
</feature>
<dbReference type="EMBL" id="CP070499">
    <property type="protein sequence ID" value="QSB13063.1"/>
    <property type="molecule type" value="Genomic_DNA"/>
</dbReference>
<feature type="binding site" evidence="7">
    <location>
        <position position="104"/>
    </location>
    <ligand>
        <name>FMN</name>
        <dbReference type="ChEBI" id="CHEBI:58210"/>
    </ligand>
</feature>
<reference evidence="9" key="1">
    <citation type="submission" date="2021-02" db="EMBL/GenBank/DDBJ databases">
        <title>Natrosporangium hydrolyticum gen. nov., sp. nov, a haloalkaliphilic actinobacterium from a soda solonchak soil.</title>
        <authorList>
            <person name="Sorokin D.Y."/>
            <person name="Khijniak T.V."/>
            <person name="Zakharycheva A.P."/>
            <person name="Boueva O.V."/>
            <person name="Ariskina E.V."/>
            <person name="Hahnke R.L."/>
            <person name="Bunk B."/>
            <person name="Sproer C."/>
            <person name="Schumann P."/>
            <person name="Evtushenko L.I."/>
            <person name="Kublanov I.V."/>
        </authorList>
    </citation>
    <scope>NUCLEOTIDE SEQUENCE</scope>
    <source>
        <strain evidence="9">DSM 106523</strain>
    </source>
</reference>
<keyword evidence="3 7" id="KW-0288">FMN</keyword>
<dbReference type="PROSITE" id="PS00557">
    <property type="entry name" value="FMN_HYDROXY_ACID_DH_1"/>
    <property type="match status" value="1"/>
</dbReference>
<evidence type="ECO:0000256" key="6">
    <source>
        <dbReference type="PIRSR" id="PIRSR000138-1"/>
    </source>
</evidence>
<feature type="binding site" evidence="7">
    <location>
        <position position="237"/>
    </location>
    <ligand>
        <name>glyoxylate</name>
        <dbReference type="ChEBI" id="CHEBI:36655"/>
    </ligand>
</feature>
<accession>A0A895YC94</accession>
<evidence type="ECO:0000313" key="10">
    <source>
        <dbReference type="Proteomes" id="UP000662857"/>
    </source>
</evidence>
<feature type="binding site" evidence="7">
    <location>
        <begin position="268"/>
        <end position="272"/>
    </location>
    <ligand>
        <name>FMN</name>
        <dbReference type="ChEBI" id="CHEBI:58210"/>
    </ligand>
</feature>
<comment type="cofactor">
    <cofactor evidence="1">
        <name>FMN</name>
        <dbReference type="ChEBI" id="CHEBI:58210"/>
    </cofactor>
</comment>
<gene>
    <name evidence="9" type="ORF">JQS43_15560</name>
</gene>
<dbReference type="Gene3D" id="3.20.20.70">
    <property type="entry name" value="Aldolase class I"/>
    <property type="match status" value="1"/>
</dbReference>
<dbReference type="SUPFAM" id="SSF51395">
    <property type="entry name" value="FMN-linked oxidoreductases"/>
    <property type="match status" value="1"/>
</dbReference>
<evidence type="ECO:0000256" key="5">
    <source>
        <dbReference type="ARBA" id="ARBA00024042"/>
    </source>
</evidence>
<sequence length="342" mass="35660">MAASTNPDLLAAQARAALDRDAYDYLATGAGQEVTLTENLAGWRLPLRPRVLRDVSTVDTETSLLGTPVAAPLGVAPLGFQRWFHPDGEVATAKGAAASLFVLSMRATTGFDQLTPVAGPWWCQVYRLQDRQLTVETIRQAVAAGARALVLTVDTPYAGEKARPTEPPAGLPVNALLPGQPGWDDPRCWVAADLSLADIGWFREISGLPVVVKGVLRGDDARECLAAGAAAIWVSNHGGRQLDGAVATATALPEVVAAVADRAEVYVDGGVRSGRDVARALALGARAAFLGRPVAWALAAGGVAGVRSLLDGIHAELWEAMALLGCATVDELIPDLVTGLAQ</sequence>
<proteinExistence type="inferred from homology"/>
<dbReference type="InterPro" id="IPR012133">
    <property type="entry name" value="Alpha-hydoxy_acid_DH_FMN"/>
</dbReference>
<dbReference type="InterPro" id="IPR000262">
    <property type="entry name" value="FMN-dep_DH"/>
</dbReference>
<organism evidence="9 10">
    <name type="scientific">Natronosporangium hydrolyticum</name>
    <dbReference type="NCBI Taxonomy" id="2811111"/>
    <lineage>
        <taxon>Bacteria</taxon>
        <taxon>Bacillati</taxon>
        <taxon>Actinomycetota</taxon>
        <taxon>Actinomycetes</taxon>
        <taxon>Micromonosporales</taxon>
        <taxon>Micromonosporaceae</taxon>
        <taxon>Natronosporangium</taxon>
    </lineage>
</organism>
<name>A0A895YC94_9ACTN</name>
<evidence type="ECO:0000256" key="3">
    <source>
        <dbReference type="ARBA" id="ARBA00022643"/>
    </source>
</evidence>
<protein>
    <submittedName>
        <fullName evidence="9">Alpha-hydroxy-acid oxidizing protein</fullName>
    </submittedName>
</protein>
<dbReference type="Proteomes" id="UP000662857">
    <property type="component" value="Chromosome"/>
</dbReference>
<evidence type="ECO:0000256" key="7">
    <source>
        <dbReference type="PIRSR" id="PIRSR000138-2"/>
    </source>
</evidence>
<dbReference type="PIRSF" id="PIRSF000138">
    <property type="entry name" value="Al-hdrx_acd_dh"/>
    <property type="match status" value="1"/>
</dbReference>
<evidence type="ECO:0000313" key="9">
    <source>
        <dbReference type="EMBL" id="QSB13063.1"/>
    </source>
</evidence>
<feature type="domain" description="FMN hydroxy acid dehydrogenase" evidence="8">
    <location>
        <begin position="1"/>
        <end position="342"/>
    </location>
</feature>
<dbReference type="RefSeq" id="WP_239675125.1">
    <property type="nucleotide sequence ID" value="NZ_CP070499.1"/>
</dbReference>
<feature type="active site" description="Proton acceptor" evidence="6">
    <location>
        <position position="237"/>
    </location>
</feature>
<comment type="similarity">
    <text evidence="5">Belongs to the FMN-dependent alpha-hydroxy acid dehydrogenase family.</text>
</comment>